<name>A0AAD6SQU6_9AGAR</name>
<sequence length="290" mass="32407">MRKITPAKPGWADWPTHDQLLKLSKNADGLFHYAGTALQWIKKQVKERGLACQKEVFEQVSQLGIGNLEELYKLILTSLGDIDGLAESVLRHQEGFRQVIGTILVLQEGLALCEIIALLGDIPPDTFDVTNFLEQFLSVLTPGMITSFEEATPQMHKSFRDYIISDHAPAEFHIFPGHAHFLAAKSCLEVVVNAGSQPNIALEYSVRHWYKHLEEAVKAGETCDDERMWNLLGGMVQEAVVNVWAKDDLERLFVGLATAGWALLKQVTDKERMESVSSILTETKVRGGRP</sequence>
<reference evidence="1" key="1">
    <citation type="submission" date="2023-03" db="EMBL/GenBank/DDBJ databases">
        <title>Massive genome expansion in bonnet fungi (Mycena s.s.) driven by repeated elements and novel gene families across ecological guilds.</title>
        <authorList>
            <consortium name="Lawrence Berkeley National Laboratory"/>
            <person name="Harder C.B."/>
            <person name="Miyauchi S."/>
            <person name="Viragh M."/>
            <person name="Kuo A."/>
            <person name="Thoen E."/>
            <person name="Andreopoulos B."/>
            <person name="Lu D."/>
            <person name="Skrede I."/>
            <person name="Drula E."/>
            <person name="Henrissat B."/>
            <person name="Morin E."/>
            <person name="Kohler A."/>
            <person name="Barry K."/>
            <person name="LaButti K."/>
            <person name="Morin E."/>
            <person name="Salamov A."/>
            <person name="Lipzen A."/>
            <person name="Mereny Z."/>
            <person name="Hegedus B."/>
            <person name="Baldrian P."/>
            <person name="Stursova M."/>
            <person name="Weitz H."/>
            <person name="Taylor A."/>
            <person name="Grigoriev I.V."/>
            <person name="Nagy L.G."/>
            <person name="Martin F."/>
            <person name="Kauserud H."/>
        </authorList>
    </citation>
    <scope>NUCLEOTIDE SEQUENCE</scope>
    <source>
        <strain evidence="1">CBHHK200</strain>
    </source>
</reference>
<protein>
    <submittedName>
        <fullName evidence="1">Uncharacterized protein</fullName>
    </submittedName>
</protein>
<proteinExistence type="predicted"/>
<keyword evidence="2" id="KW-1185">Reference proteome</keyword>
<evidence type="ECO:0000313" key="2">
    <source>
        <dbReference type="Proteomes" id="UP001218188"/>
    </source>
</evidence>
<dbReference type="AlphaFoldDB" id="A0AAD6SQU6"/>
<organism evidence="1 2">
    <name type="scientific">Mycena alexandri</name>
    <dbReference type="NCBI Taxonomy" id="1745969"/>
    <lineage>
        <taxon>Eukaryota</taxon>
        <taxon>Fungi</taxon>
        <taxon>Dikarya</taxon>
        <taxon>Basidiomycota</taxon>
        <taxon>Agaricomycotina</taxon>
        <taxon>Agaricomycetes</taxon>
        <taxon>Agaricomycetidae</taxon>
        <taxon>Agaricales</taxon>
        <taxon>Marasmiineae</taxon>
        <taxon>Mycenaceae</taxon>
        <taxon>Mycena</taxon>
    </lineage>
</organism>
<dbReference type="Proteomes" id="UP001218188">
    <property type="component" value="Unassembled WGS sequence"/>
</dbReference>
<accession>A0AAD6SQU6</accession>
<dbReference type="EMBL" id="JARJCM010000079">
    <property type="protein sequence ID" value="KAJ7031712.1"/>
    <property type="molecule type" value="Genomic_DNA"/>
</dbReference>
<gene>
    <name evidence="1" type="ORF">C8F04DRAFT_959888</name>
</gene>
<comment type="caution">
    <text evidence="1">The sequence shown here is derived from an EMBL/GenBank/DDBJ whole genome shotgun (WGS) entry which is preliminary data.</text>
</comment>
<evidence type="ECO:0000313" key="1">
    <source>
        <dbReference type="EMBL" id="KAJ7031712.1"/>
    </source>
</evidence>